<dbReference type="Gene3D" id="2.30.30.40">
    <property type="entry name" value="SH3 Domains"/>
    <property type="match status" value="1"/>
</dbReference>
<reference evidence="4 5" key="1">
    <citation type="journal article" date="2008" name="Nature">
        <title>Genome analysis of the platypus reveals unique signatures of evolution.</title>
        <authorList>
            <person name="Warren W.C."/>
            <person name="Hillier L.W."/>
            <person name="Marshall Graves J.A."/>
            <person name="Birney E."/>
            <person name="Ponting C.P."/>
            <person name="Grutzner F."/>
            <person name="Belov K."/>
            <person name="Miller W."/>
            <person name="Clarke L."/>
            <person name="Chinwalla A.T."/>
            <person name="Yang S.P."/>
            <person name="Heger A."/>
            <person name="Locke D.P."/>
            <person name="Miethke P."/>
            <person name="Waters P.D."/>
            <person name="Veyrunes F."/>
            <person name="Fulton L."/>
            <person name="Fulton B."/>
            <person name="Graves T."/>
            <person name="Wallis J."/>
            <person name="Puente X.S."/>
            <person name="Lopez-Otin C."/>
            <person name="Ordonez G.R."/>
            <person name="Eichler E.E."/>
            <person name="Chen L."/>
            <person name="Cheng Z."/>
            <person name="Deakin J.E."/>
            <person name="Alsop A."/>
            <person name="Thompson K."/>
            <person name="Kirby P."/>
            <person name="Papenfuss A.T."/>
            <person name="Wakefield M.J."/>
            <person name="Olender T."/>
            <person name="Lancet D."/>
            <person name="Huttley G.A."/>
            <person name="Smit A.F."/>
            <person name="Pask A."/>
            <person name="Temple-Smith P."/>
            <person name="Batzer M.A."/>
            <person name="Walker J.A."/>
            <person name="Konkel M.K."/>
            <person name="Harris R.S."/>
            <person name="Whittington C.M."/>
            <person name="Wong E.S."/>
            <person name="Gemmell N.J."/>
            <person name="Buschiazzo E."/>
            <person name="Vargas Jentzsch I.M."/>
            <person name="Merkel A."/>
            <person name="Schmitz J."/>
            <person name="Zemann A."/>
            <person name="Churakov G."/>
            <person name="Kriegs J.O."/>
            <person name="Brosius J."/>
            <person name="Murchison E.P."/>
            <person name="Sachidanandam R."/>
            <person name="Smith C."/>
            <person name="Hannon G.J."/>
            <person name="Tsend-Ayush E."/>
            <person name="McMillan D."/>
            <person name="Attenborough R."/>
            <person name="Rens W."/>
            <person name="Ferguson-Smith M."/>
            <person name="Lefevre C.M."/>
            <person name="Sharp J.A."/>
            <person name="Nicholas K.R."/>
            <person name="Ray D.A."/>
            <person name="Kube M."/>
            <person name="Reinhardt R."/>
            <person name="Pringle T.H."/>
            <person name="Taylor J."/>
            <person name="Jones R.C."/>
            <person name="Nixon B."/>
            <person name="Dacheux J.L."/>
            <person name="Niwa H."/>
            <person name="Sekita Y."/>
            <person name="Huang X."/>
            <person name="Stark A."/>
            <person name="Kheradpour P."/>
            <person name="Kellis M."/>
            <person name="Flicek P."/>
            <person name="Chen Y."/>
            <person name="Webber C."/>
            <person name="Hardison R."/>
            <person name="Nelson J."/>
            <person name="Hallsworth-Pepin K."/>
            <person name="Delehaunty K."/>
            <person name="Markovic C."/>
            <person name="Minx P."/>
            <person name="Feng Y."/>
            <person name="Kremitzki C."/>
            <person name="Mitreva M."/>
            <person name="Glasscock J."/>
            <person name="Wylie T."/>
            <person name="Wohldmann P."/>
            <person name="Thiru P."/>
            <person name="Nhan M.N."/>
            <person name="Pohl C.S."/>
            <person name="Smith S.M."/>
            <person name="Hou S."/>
            <person name="Nefedov M."/>
            <person name="de Jong P.J."/>
            <person name="Renfree M.B."/>
            <person name="Mardis E.R."/>
            <person name="Wilson R.K."/>
        </authorList>
    </citation>
    <scope>NUCLEOTIDE SEQUENCE [LARGE SCALE GENOMIC DNA]</scope>
    <source>
        <strain evidence="4 5">Glennie</strain>
    </source>
</reference>
<evidence type="ECO:0000313" key="4">
    <source>
        <dbReference type="Ensembl" id="ENSOANP00000049667.1"/>
    </source>
</evidence>
<evidence type="ECO:0000256" key="1">
    <source>
        <dbReference type="ARBA" id="ARBA00022443"/>
    </source>
</evidence>
<organism evidence="4 5">
    <name type="scientific">Ornithorhynchus anatinus</name>
    <name type="common">Duckbill platypus</name>
    <dbReference type="NCBI Taxonomy" id="9258"/>
    <lineage>
        <taxon>Eukaryota</taxon>
        <taxon>Metazoa</taxon>
        <taxon>Chordata</taxon>
        <taxon>Craniata</taxon>
        <taxon>Vertebrata</taxon>
        <taxon>Euteleostomi</taxon>
        <taxon>Mammalia</taxon>
        <taxon>Monotremata</taxon>
        <taxon>Ornithorhynchidae</taxon>
        <taxon>Ornithorhynchus</taxon>
    </lineage>
</organism>
<accession>A0A6I8PBS1</accession>
<evidence type="ECO:0000259" key="3">
    <source>
        <dbReference type="PROSITE" id="PS50002"/>
    </source>
</evidence>
<dbReference type="Proteomes" id="UP000002279">
    <property type="component" value="Chromosome 5"/>
</dbReference>
<name>A0A6I8PBS1_ORNAN</name>
<reference evidence="4" key="3">
    <citation type="submission" date="2025-09" db="UniProtKB">
        <authorList>
            <consortium name="Ensembl"/>
        </authorList>
    </citation>
    <scope>IDENTIFICATION</scope>
    <source>
        <strain evidence="4">Glennie</strain>
    </source>
</reference>
<keyword evidence="5" id="KW-1185">Reference proteome</keyword>
<dbReference type="Ensembl" id="ENSOANT00000048025.1">
    <property type="protein sequence ID" value="ENSOANP00000049667.1"/>
    <property type="gene ID" value="ENSOANG00000014390.4"/>
</dbReference>
<dbReference type="SUPFAM" id="SSF50044">
    <property type="entry name" value="SH3-domain"/>
    <property type="match status" value="1"/>
</dbReference>
<keyword evidence="1 2" id="KW-0728">SH3 domain</keyword>
<dbReference type="InterPro" id="IPR036028">
    <property type="entry name" value="SH3-like_dom_sf"/>
</dbReference>
<protein>
    <submittedName>
        <fullName evidence="4">Dedicator of cytokinesis 5</fullName>
    </submittedName>
</protein>
<reference evidence="4" key="2">
    <citation type="submission" date="2025-08" db="UniProtKB">
        <authorList>
            <consortium name="Ensembl"/>
        </authorList>
    </citation>
    <scope>IDENTIFICATION</scope>
    <source>
        <strain evidence="4">Glennie</strain>
    </source>
</reference>
<gene>
    <name evidence="4" type="primary">DOCK5</name>
</gene>
<dbReference type="Pfam" id="PF00018">
    <property type="entry name" value="SH3_1"/>
    <property type="match status" value="1"/>
</dbReference>
<sequence>MALWIPSKKHKYGVAIYNYNASQDSELSLLIGDTVHILEMHEDWLRGYTLRNKAKKELYTLDWSSRTLHLPSEDHRTARTIKMKIVVFRPSREGLHDVL</sequence>
<dbReference type="PANTHER" id="PTHR45653:SF3">
    <property type="entry name" value="DEDICATOR OF CYTOKINESIS PROTEIN 5"/>
    <property type="match status" value="1"/>
</dbReference>
<dbReference type="SMART" id="SM00326">
    <property type="entry name" value="SH3"/>
    <property type="match status" value="1"/>
</dbReference>
<dbReference type="InterPro" id="IPR026791">
    <property type="entry name" value="DOCK"/>
</dbReference>
<dbReference type="GO" id="GO:0007264">
    <property type="term" value="P:small GTPase-mediated signal transduction"/>
    <property type="evidence" value="ECO:0007669"/>
    <property type="project" value="InterPro"/>
</dbReference>
<dbReference type="InterPro" id="IPR001452">
    <property type="entry name" value="SH3_domain"/>
</dbReference>
<evidence type="ECO:0000256" key="2">
    <source>
        <dbReference type="PROSITE-ProRule" id="PRU00192"/>
    </source>
</evidence>
<dbReference type="PROSITE" id="PS50002">
    <property type="entry name" value="SH3"/>
    <property type="match status" value="1"/>
</dbReference>
<evidence type="ECO:0000313" key="5">
    <source>
        <dbReference type="Proteomes" id="UP000002279"/>
    </source>
</evidence>
<dbReference type="GeneTree" id="ENSGT00940000157734"/>
<dbReference type="AlphaFoldDB" id="A0A6I8PBS1"/>
<dbReference type="PANTHER" id="PTHR45653">
    <property type="entry name" value="DEDICATOR OF CYTOKINESIS"/>
    <property type="match status" value="1"/>
</dbReference>
<dbReference type="GO" id="GO:0005085">
    <property type="term" value="F:guanyl-nucleotide exchange factor activity"/>
    <property type="evidence" value="ECO:0007669"/>
    <property type="project" value="InterPro"/>
</dbReference>
<proteinExistence type="predicted"/>
<dbReference type="Bgee" id="ENSOANG00000014390">
    <property type="expression patterns" value="Expressed in ovary and 8 other cell types or tissues"/>
</dbReference>
<feature type="domain" description="SH3" evidence="3">
    <location>
        <begin position="8"/>
        <end position="80"/>
    </location>
</feature>